<dbReference type="EMBL" id="FOMS01000009">
    <property type="protein sequence ID" value="SFE37889.1"/>
    <property type="molecule type" value="Genomic_DNA"/>
</dbReference>
<dbReference type="CDD" id="cd05379">
    <property type="entry name" value="CAP_bacterial"/>
    <property type="match status" value="1"/>
</dbReference>
<evidence type="ECO:0000313" key="4">
    <source>
        <dbReference type="Proteomes" id="UP000325289"/>
    </source>
</evidence>
<dbReference type="OrthoDB" id="7846629at2"/>
<reference evidence="3 4" key="1">
    <citation type="submission" date="2016-10" db="EMBL/GenBank/DDBJ databases">
        <authorList>
            <person name="Varghese N."/>
            <person name="Submissions S."/>
        </authorList>
    </citation>
    <scope>NUCLEOTIDE SEQUENCE [LARGE SCALE GENOMIC DNA]</scope>
    <source>
        <strain evidence="4">YIM D21,KCTC 23444,ACCC 10710</strain>
    </source>
</reference>
<gene>
    <name evidence="3" type="ORF">SAMN04515678_10958</name>
</gene>
<dbReference type="InterPro" id="IPR035940">
    <property type="entry name" value="CAP_sf"/>
</dbReference>
<accession>A0A1I2A251</accession>
<dbReference type="Pfam" id="PF00188">
    <property type="entry name" value="CAP"/>
    <property type="match status" value="1"/>
</dbReference>
<sequence length="184" mass="19423">MTRSILLASAAALTLAACAPTITTSTTATGPDGQPLKVYNLAGVSDSQVSFRMLDAVNSLRRDAGVGELELNSQLRAAAATHSRDMAVQNRPWHFGSDGSSPVDRVRSAGYNGELVGEAISETYETELQTLAAWMDEANTRDVILDPEAREMGFAWHQESNGKIWWTLVTGAPGGGGGTVTAAL</sequence>
<feature type="signal peptide" evidence="1">
    <location>
        <begin position="1"/>
        <end position="19"/>
    </location>
</feature>
<name>A0A1I2A251_9RHOB</name>
<dbReference type="AlphaFoldDB" id="A0A1I2A251"/>
<dbReference type="SUPFAM" id="SSF55797">
    <property type="entry name" value="PR-1-like"/>
    <property type="match status" value="1"/>
</dbReference>
<dbReference type="Gene3D" id="3.40.33.10">
    <property type="entry name" value="CAP"/>
    <property type="match status" value="1"/>
</dbReference>
<feature type="chain" id="PRO_5009302069" evidence="1">
    <location>
        <begin position="20"/>
        <end position="184"/>
    </location>
</feature>
<evidence type="ECO:0000256" key="1">
    <source>
        <dbReference type="SAM" id="SignalP"/>
    </source>
</evidence>
<evidence type="ECO:0000313" key="3">
    <source>
        <dbReference type="EMBL" id="SFE37889.1"/>
    </source>
</evidence>
<protein>
    <submittedName>
        <fullName evidence="3">Uncharacterized conserved protein YkwD, contains CAP (CSP/antigen 5/PR1) domain</fullName>
    </submittedName>
</protein>
<proteinExistence type="predicted"/>
<dbReference type="RefSeq" id="WP_149756637.1">
    <property type="nucleotide sequence ID" value="NZ_FOMS01000009.1"/>
</dbReference>
<dbReference type="PANTHER" id="PTHR31157">
    <property type="entry name" value="SCP DOMAIN-CONTAINING PROTEIN"/>
    <property type="match status" value="1"/>
</dbReference>
<organism evidence="3 4">
    <name type="scientific">Roseivivax sediminis</name>
    <dbReference type="NCBI Taxonomy" id="936889"/>
    <lineage>
        <taxon>Bacteria</taxon>
        <taxon>Pseudomonadati</taxon>
        <taxon>Pseudomonadota</taxon>
        <taxon>Alphaproteobacteria</taxon>
        <taxon>Rhodobacterales</taxon>
        <taxon>Roseobacteraceae</taxon>
        <taxon>Roseivivax</taxon>
    </lineage>
</organism>
<dbReference type="PANTHER" id="PTHR31157:SF1">
    <property type="entry name" value="SCP DOMAIN-CONTAINING PROTEIN"/>
    <property type="match status" value="1"/>
</dbReference>
<feature type="domain" description="SCP" evidence="2">
    <location>
        <begin position="54"/>
        <end position="168"/>
    </location>
</feature>
<dbReference type="InterPro" id="IPR014044">
    <property type="entry name" value="CAP_dom"/>
</dbReference>
<keyword evidence="4" id="KW-1185">Reference proteome</keyword>
<dbReference type="PROSITE" id="PS51257">
    <property type="entry name" value="PROKAR_LIPOPROTEIN"/>
    <property type="match status" value="1"/>
</dbReference>
<keyword evidence="1" id="KW-0732">Signal</keyword>
<evidence type="ECO:0000259" key="2">
    <source>
        <dbReference type="Pfam" id="PF00188"/>
    </source>
</evidence>
<dbReference type="Proteomes" id="UP000325289">
    <property type="component" value="Unassembled WGS sequence"/>
</dbReference>